<dbReference type="Proteomes" id="UP000053941">
    <property type="component" value="Unassembled WGS sequence"/>
</dbReference>
<reference evidence="3 4" key="1">
    <citation type="submission" date="2015-10" db="EMBL/GenBank/DDBJ databases">
        <title>Metagenome-Assembled Genomes uncover a global brackish microbiome.</title>
        <authorList>
            <person name="Hugerth L.W."/>
            <person name="Larsson J."/>
            <person name="Alneberg J."/>
            <person name="Lindh M.V."/>
            <person name="Legrand C."/>
            <person name="Pinhassi J."/>
            <person name="Andersson A.F."/>
        </authorList>
    </citation>
    <scope>NUCLEOTIDE SEQUENCE [LARGE SCALE GENOMIC DNA]</scope>
    <source>
        <strain evidence="3">BACL2 MAG-120802-bin41</strain>
    </source>
</reference>
<feature type="transmembrane region" description="Helical" evidence="2">
    <location>
        <begin position="44"/>
        <end position="69"/>
    </location>
</feature>
<accession>A0A0R2NZ74</accession>
<evidence type="ECO:0000256" key="2">
    <source>
        <dbReference type="SAM" id="Phobius"/>
    </source>
</evidence>
<feature type="compositionally biased region" description="Polar residues" evidence="1">
    <location>
        <begin position="18"/>
        <end position="27"/>
    </location>
</feature>
<protein>
    <submittedName>
        <fullName evidence="3">Uncharacterized protein</fullName>
    </submittedName>
</protein>
<feature type="transmembrane region" description="Helical" evidence="2">
    <location>
        <begin position="107"/>
        <end position="126"/>
    </location>
</feature>
<sequence>MAGKAIKSKQVAKRKSPTSKVSSPVLTQSQPVAKREDRIGWYSLYIYAVCLVTLLTCLFSLVSVVRGIVDALWPDPGYFDPYSVPKDSALSADQIKENLTENNQRQAVKSMVNSLTTLIIAGPIYFMHWRLAKRSRAL</sequence>
<evidence type="ECO:0000313" key="4">
    <source>
        <dbReference type="Proteomes" id="UP000053941"/>
    </source>
</evidence>
<name>A0A0R2NZ74_9ACTN</name>
<gene>
    <name evidence="3" type="ORF">ABR60_00610</name>
</gene>
<keyword evidence="2" id="KW-0472">Membrane</keyword>
<keyword evidence="2" id="KW-0812">Transmembrane</keyword>
<feature type="compositionally biased region" description="Basic residues" evidence="1">
    <location>
        <begin position="1"/>
        <end position="17"/>
    </location>
</feature>
<keyword evidence="2" id="KW-1133">Transmembrane helix</keyword>
<proteinExistence type="predicted"/>
<dbReference type="AlphaFoldDB" id="A0A0R2NZ74"/>
<dbReference type="EMBL" id="LIAS01000020">
    <property type="protein sequence ID" value="KRO31119.1"/>
    <property type="molecule type" value="Genomic_DNA"/>
</dbReference>
<organism evidence="3 4">
    <name type="scientific">Actinobacteria bacterium BACL2 MAG-120802-bin41</name>
    <dbReference type="NCBI Taxonomy" id="1655568"/>
    <lineage>
        <taxon>Bacteria</taxon>
        <taxon>Bacillati</taxon>
        <taxon>Actinomycetota</taxon>
        <taxon>Actinomycetes</taxon>
        <taxon>Actinomycetes incertae sedis</taxon>
        <taxon>ac1 cluster</taxon>
    </lineage>
</organism>
<evidence type="ECO:0000256" key="1">
    <source>
        <dbReference type="SAM" id="MobiDB-lite"/>
    </source>
</evidence>
<comment type="caution">
    <text evidence="3">The sequence shown here is derived from an EMBL/GenBank/DDBJ whole genome shotgun (WGS) entry which is preliminary data.</text>
</comment>
<evidence type="ECO:0000313" key="3">
    <source>
        <dbReference type="EMBL" id="KRO31119.1"/>
    </source>
</evidence>
<feature type="region of interest" description="Disordered" evidence="1">
    <location>
        <begin position="1"/>
        <end position="27"/>
    </location>
</feature>